<protein>
    <submittedName>
        <fullName evidence="2">Uncharacterized protein</fullName>
    </submittedName>
</protein>
<gene>
    <name evidence="2" type="ORF">B0H16DRAFT_1455883</name>
</gene>
<evidence type="ECO:0000256" key="1">
    <source>
        <dbReference type="SAM" id="MobiDB-lite"/>
    </source>
</evidence>
<feature type="compositionally biased region" description="Pro residues" evidence="1">
    <location>
        <begin position="206"/>
        <end position="215"/>
    </location>
</feature>
<reference evidence="2" key="1">
    <citation type="submission" date="2023-03" db="EMBL/GenBank/DDBJ databases">
        <title>Massive genome expansion in bonnet fungi (Mycena s.s.) driven by repeated elements and novel gene families across ecological guilds.</title>
        <authorList>
            <consortium name="Lawrence Berkeley National Laboratory"/>
            <person name="Harder C.B."/>
            <person name="Miyauchi S."/>
            <person name="Viragh M."/>
            <person name="Kuo A."/>
            <person name="Thoen E."/>
            <person name="Andreopoulos B."/>
            <person name="Lu D."/>
            <person name="Skrede I."/>
            <person name="Drula E."/>
            <person name="Henrissat B."/>
            <person name="Morin E."/>
            <person name="Kohler A."/>
            <person name="Barry K."/>
            <person name="LaButti K."/>
            <person name="Morin E."/>
            <person name="Salamov A."/>
            <person name="Lipzen A."/>
            <person name="Mereny Z."/>
            <person name="Hegedus B."/>
            <person name="Baldrian P."/>
            <person name="Stursova M."/>
            <person name="Weitz H."/>
            <person name="Taylor A."/>
            <person name="Grigoriev I.V."/>
            <person name="Nagy L.G."/>
            <person name="Martin F."/>
            <person name="Kauserud H."/>
        </authorList>
    </citation>
    <scope>NUCLEOTIDE SEQUENCE</scope>
    <source>
        <strain evidence="2">CBHHK182m</strain>
    </source>
</reference>
<dbReference type="Proteomes" id="UP001215598">
    <property type="component" value="Unassembled WGS sequence"/>
</dbReference>
<dbReference type="AlphaFoldDB" id="A0AAD7JEG9"/>
<accession>A0AAD7JEG9</accession>
<sequence length="657" mass="71261">MLKGRQAELGGGETFKLDFWDWRLSWWSTKRIAPGKHPDRFVWWAYVLPGRAPLRTLDTTTSLALLRRSGVSFASRHMRAYPGVEANARTSRIAQNLAEQPKKKEGTGMNHRRLRKQLVLSGTPAVTKGWILNSVLRRRIGEIATRDRHSLVGVDGACEGCPGGPRELETSCADAGYDSSCFGPWERSLREQQTTRISSGHLAAPSPLPPSPPRSRPVRADSCFLLAHFDFHPLHFVVTDGPSPQPGRAIANRNKECSVRGHSFWYCGPGSAPLIPGMRTMRAFSAHAHTTLLGGRFTAPWVLHGVGVAEPAGAGADVDGDVVALEWIRRVSGEISIVSGECHPQRRRREVDVLRERAGHQRDGCGRGRCGARVDSSRWGGGRMTGRFGWMRIGGDADAPLQRVVGDEYTVQWTVLETRANAAAADMRRWGGSVCAPPCLDRRVQADEHHAYCGTIGIIVGNVEGPKSLSQSQDLARTDSYLNPSTFSRSEVDVAAIARERVSRVTQLGVSMQTVTTPWSSSHVCVAEIRSMGGASSGADRWWETGDPGAAPQGVASGMAELEDSKADTRFIHLNHSSGRGGLAGGSVDDLQVGFGVPSVLCCGRVHTASTDTSFGGTTEHGRPTFVHDTPPVLDPFITNLRANGYGQRTNYNGSKM</sequence>
<keyword evidence="3" id="KW-1185">Reference proteome</keyword>
<evidence type="ECO:0000313" key="3">
    <source>
        <dbReference type="Proteomes" id="UP001215598"/>
    </source>
</evidence>
<proteinExistence type="predicted"/>
<evidence type="ECO:0000313" key="2">
    <source>
        <dbReference type="EMBL" id="KAJ7761677.1"/>
    </source>
</evidence>
<comment type="caution">
    <text evidence="2">The sequence shown here is derived from an EMBL/GenBank/DDBJ whole genome shotgun (WGS) entry which is preliminary data.</text>
</comment>
<organism evidence="2 3">
    <name type="scientific">Mycena metata</name>
    <dbReference type="NCBI Taxonomy" id="1033252"/>
    <lineage>
        <taxon>Eukaryota</taxon>
        <taxon>Fungi</taxon>
        <taxon>Dikarya</taxon>
        <taxon>Basidiomycota</taxon>
        <taxon>Agaricomycotina</taxon>
        <taxon>Agaricomycetes</taxon>
        <taxon>Agaricomycetidae</taxon>
        <taxon>Agaricales</taxon>
        <taxon>Marasmiineae</taxon>
        <taxon>Mycenaceae</taxon>
        <taxon>Mycena</taxon>
    </lineage>
</organism>
<dbReference type="EMBL" id="JARKIB010000034">
    <property type="protein sequence ID" value="KAJ7761677.1"/>
    <property type="molecule type" value="Genomic_DNA"/>
</dbReference>
<feature type="region of interest" description="Disordered" evidence="1">
    <location>
        <begin position="194"/>
        <end position="216"/>
    </location>
</feature>
<name>A0AAD7JEG9_9AGAR</name>